<dbReference type="PANTHER" id="PTHR33991:SF1">
    <property type="entry name" value="DNA REPAIR PROTEIN RECO"/>
    <property type="match status" value="1"/>
</dbReference>
<evidence type="ECO:0000256" key="1">
    <source>
        <dbReference type="ARBA" id="ARBA00022763"/>
    </source>
</evidence>
<protein>
    <recommendedName>
        <fullName evidence="4">DNA repair protein RecO</fullName>
    </recommendedName>
    <alternativeName>
        <fullName evidence="4">Recombination protein O</fullName>
    </alternativeName>
</protein>
<dbReference type="RefSeq" id="WP_038280924.1">
    <property type="nucleotide sequence ID" value="NZ_JPME01000013.1"/>
</dbReference>
<feature type="domain" description="DNA replication/recombination mediator RecO N-terminal" evidence="5">
    <location>
        <begin position="1"/>
        <end position="80"/>
    </location>
</feature>
<dbReference type="SUPFAM" id="SSF57863">
    <property type="entry name" value="ArfGap/RecO-like zinc finger"/>
    <property type="match status" value="1"/>
</dbReference>
<dbReference type="Proteomes" id="UP000028525">
    <property type="component" value="Unassembled WGS sequence"/>
</dbReference>
<evidence type="ECO:0000256" key="3">
    <source>
        <dbReference type="ARBA" id="ARBA00023204"/>
    </source>
</evidence>
<evidence type="ECO:0000313" key="6">
    <source>
        <dbReference type="EMBL" id="KEZ90021.1"/>
    </source>
</evidence>
<comment type="caution">
    <text evidence="6">The sequence shown here is derived from an EMBL/GenBank/DDBJ whole genome shotgun (WGS) entry which is preliminary data.</text>
</comment>
<comment type="similarity">
    <text evidence="4">Belongs to the RecO family.</text>
</comment>
<keyword evidence="1 4" id="KW-0227">DNA damage</keyword>
<dbReference type="InterPro" id="IPR037278">
    <property type="entry name" value="ARFGAP/RecO"/>
</dbReference>
<comment type="function">
    <text evidence="4">Involved in DNA repair and RecF pathway recombination.</text>
</comment>
<evidence type="ECO:0000259" key="5">
    <source>
        <dbReference type="Pfam" id="PF11967"/>
    </source>
</evidence>
<dbReference type="HAMAP" id="MF_00201">
    <property type="entry name" value="RecO"/>
    <property type="match status" value="1"/>
</dbReference>
<dbReference type="Gene3D" id="2.40.50.140">
    <property type="entry name" value="Nucleic acid-binding proteins"/>
    <property type="match status" value="1"/>
</dbReference>
<keyword evidence="7" id="KW-1185">Reference proteome</keyword>
<dbReference type="SUPFAM" id="SSF50249">
    <property type="entry name" value="Nucleic acid-binding proteins"/>
    <property type="match status" value="1"/>
</dbReference>
<organism evidence="6 7">
    <name type="scientific">Lacrimispora celerecrescens</name>
    <dbReference type="NCBI Taxonomy" id="29354"/>
    <lineage>
        <taxon>Bacteria</taxon>
        <taxon>Bacillati</taxon>
        <taxon>Bacillota</taxon>
        <taxon>Clostridia</taxon>
        <taxon>Lachnospirales</taxon>
        <taxon>Lachnospiraceae</taxon>
        <taxon>Lacrimispora</taxon>
    </lineage>
</organism>
<name>A0A084JM37_9FIRM</name>
<dbReference type="PANTHER" id="PTHR33991">
    <property type="entry name" value="DNA REPAIR PROTEIN RECO"/>
    <property type="match status" value="1"/>
</dbReference>
<dbReference type="InterPro" id="IPR012340">
    <property type="entry name" value="NA-bd_OB-fold"/>
</dbReference>
<dbReference type="GO" id="GO:0006310">
    <property type="term" value="P:DNA recombination"/>
    <property type="evidence" value="ECO:0007669"/>
    <property type="project" value="UniProtKB-UniRule"/>
</dbReference>
<dbReference type="AlphaFoldDB" id="A0A084JM37"/>
<dbReference type="Pfam" id="PF02565">
    <property type="entry name" value="RecO_C"/>
    <property type="match status" value="1"/>
</dbReference>
<dbReference type="EMBL" id="JPME01000013">
    <property type="protein sequence ID" value="KEZ90021.1"/>
    <property type="molecule type" value="Genomic_DNA"/>
</dbReference>
<dbReference type="Pfam" id="PF11967">
    <property type="entry name" value="RecO_N"/>
    <property type="match status" value="1"/>
</dbReference>
<reference evidence="6 7" key="1">
    <citation type="submission" date="2014-07" db="EMBL/GenBank/DDBJ databases">
        <title>Draft genome of Clostridium celerecrescens 152B isolated from sediments associated with methane hydrate from Krishna Godavari basin.</title>
        <authorList>
            <person name="Honkalas V.S."/>
            <person name="Dabir A.P."/>
            <person name="Arora P."/>
            <person name="Dhakephalkar P.K."/>
        </authorList>
    </citation>
    <scope>NUCLEOTIDE SEQUENCE [LARGE SCALE GENOMIC DNA]</scope>
    <source>
        <strain evidence="6 7">152B</strain>
    </source>
</reference>
<gene>
    <name evidence="4" type="primary">recO</name>
    <name evidence="6" type="ORF">IO98_10975</name>
</gene>
<accession>A0A084JM37</accession>
<evidence type="ECO:0000313" key="7">
    <source>
        <dbReference type="Proteomes" id="UP000028525"/>
    </source>
</evidence>
<keyword evidence="3 4" id="KW-0234">DNA repair</keyword>
<dbReference type="STRING" id="29354.IO98_10975"/>
<dbReference type="GO" id="GO:0006302">
    <property type="term" value="P:double-strand break repair"/>
    <property type="evidence" value="ECO:0007669"/>
    <property type="project" value="TreeGrafter"/>
</dbReference>
<dbReference type="OrthoDB" id="9797083at2"/>
<sequence>MREVETMTGMVIRVSPVGEMDKRLVILTRERGKIIAFARGARRPGNPLMAVSRPFAFGQFSLYEGRDSYTLRSAEITNYFDELSLDVEGTCYGSYFLELADYYARENMDGTGLLKLLYQSIRALLKPALKNELVQRIFELKAMVLNGEYTETPPCPVSDSASYAWEYVIVSPAEHLYTFTLTEPVLEEFIRCVEINKKRYVDKNFHSLEILHTMTGWKLLK</sequence>
<dbReference type="InterPro" id="IPR022572">
    <property type="entry name" value="DNA_rep/recomb_RecO_N"/>
</dbReference>
<keyword evidence="2 4" id="KW-0233">DNA recombination</keyword>
<evidence type="ECO:0000256" key="2">
    <source>
        <dbReference type="ARBA" id="ARBA00023172"/>
    </source>
</evidence>
<dbReference type="NCBIfam" id="TIGR00613">
    <property type="entry name" value="reco"/>
    <property type="match status" value="1"/>
</dbReference>
<evidence type="ECO:0000256" key="4">
    <source>
        <dbReference type="HAMAP-Rule" id="MF_00201"/>
    </source>
</evidence>
<proteinExistence type="inferred from homology"/>
<dbReference type="GO" id="GO:0043590">
    <property type="term" value="C:bacterial nucleoid"/>
    <property type="evidence" value="ECO:0007669"/>
    <property type="project" value="TreeGrafter"/>
</dbReference>
<dbReference type="InterPro" id="IPR003717">
    <property type="entry name" value="RecO"/>
</dbReference>